<sequence length="25" mass="2894">MIEPDQMQKCPGIHTAIFLIFLFSL</sequence>
<dbReference type="EMBL" id="GGEC01070891">
    <property type="protein sequence ID" value="MBX51375.1"/>
    <property type="molecule type" value="Transcribed_RNA"/>
</dbReference>
<proteinExistence type="predicted"/>
<protein>
    <submittedName>
        <fullName evidence="1">Uncharacterized protein</fullName>
    </submittedName>
</protein>
<name>A0A2P2P9F9_RHIMU</name>
<reference evidence="1" key="1">
    <citation type="submission" date="2018-02" db="EMBL/GenBank/DDBJ databases">
        <title>Rhizophora mucronata_Transcriptome.</title>
        <authorList>
            <person name="Meera S.P."/>
            <person name="Sreeshan A."/>
            <person name="Augustine A."/>
        </authorList>
    </citation>
    <scope>NUCLEOTIDE SEQUENCE</scope>
    <source>
        <tissue evidence="1">Leaf</tissue>
    </source>
</reference>
<organism evidence="1">
    <name type="scientific">Rhizophora mucronata</name>
    <name type="common">Asiatic mangrove</name>
    <dbReference type="NCBI Taxonomy" id="61149"/>
    <lineage>
        <taxon>Eukaryota</taxon>
        <taxon>Viridiplantae</taxon>
        <taxon>Streptophyta</taxon>
        <taxon>Embryophyta</taxon>
        <taxon>Tracheophyta</taxon>
        <taxon>Spermatophyta</taxon>
        <taxon>Magnoliopsida</taxon>
        <taxon>eudicotyledons</taxon>
        <taxon>Gunneridae</taxon>
        <taxon>Pentapetalae</taxon>
        <taxon>rosids</taxon>
        <taxon>fabids</taxon>
        <taxon>Malpighiales</taxon>
        <taxon>Rhizophoraceae</taxon>
        <taxon>Rhizophora</taxon>
    </lineage>
</organism>
<evidence type="ECO:0000313" key="1">
    <source>
        <dbReference type="EMBL" id="MBX51375.1"/>
    </source>
</evidence>
<dbReference type="AlphaFoldDB" id="A0A2P2P9F9"/>
<accession>A0A2P2P9F9</accession>